<evidence type="ECO:0000256" key="4">
    <source>
        <dbReference type="ARBA" id="ARBA00022989"/>
    </source>
</evidence>
<dbReference type="PANTHER" id="PTHR31585:SF5">
    <property type="entry name" value="RNA-BINDING S4 DOMAIN-CONTAINING PROTEIN"/>
    <property type="match status" value="1"/>
</dbReference>
<sequence>MQFDGTLADRVSFFSSSLYLDAFSPVPTNDLVEPLGKHLRRLWPLLAQYVAIGLLHGAIVSLGYPFFVAYFRLPGQHLHAIAALLTAAWAGKPVFHLLAIYCPIAGQNHKPYMLLGWVCCALSLGALALRDHGQPFDVYGSRPLVPRRHFMNPAAIARGSTLALQLLIPSLGAAMVHTNADALVARYSATCNIHQRHLDACVFGSRALASATASILVGCGFNSPAFGGASSQHAPIALLFGLLTAVSASLLVLSGCCINDADASRRCLKSDMRGLLRLVRASPVRHHIVASGVLHFFGATTMASTAAPYVRYFWGEIETRSYVLWHVGSSAGFALVVAATAMYGNGWSFRRTLILTTLASTGLETLVHGLAIANVVRNETFFLAVTFLEVVPAGVQSMHLAILALEFTEALRERTDDESAVALFRSLLAMSNNAAMLFAAVVANVYCALFLVTPTRIAADSDAVRSDVAATYAFSYLMNVVSTLAAVYLLPVRDEQWRLATGRHLSQTSKCVAGLTVVGLVAVDSLVILLLTLWYPYTHSIVLGGPGSVPPAVVVAPNPL</sequence>
<feature type="transmembrane region" description="Helical" evidence="6">
    <location>
        <begin position="511"/>
        <end position="535"/>
    </location>
</feature>
<evidence type="ECO:0000256" key="3">
    <source>
        <dbReference type="ARBA" id="ARBA00022692"/>
    </source>
</evidence>
<dbReference type="PANTHER" id="PTHR31585">
    <property type="entry name" value="FOLATE-BIOPTERIN TRANSPORTER 1, CHLOROPLASTIC"/>
    <property type="match status" value="1"/>
</dbReference>
<dbReference type="AlphaFoldDB" id="T0S9C9"/>
<feature type="transmembrane region" description="Helical" evidence="6">
    <location>
        <begin position="472"/>
        <end position="490"/>
    </location>
</feature>
<evidence type="ECO:0000256" key="2">
    <source>
        <dbReference type="ARBA" id="ARBA00022448"/>
    </source>
</evidence>
<organism evidence="7 8">
    <name type="scientific">Saprolegnia diclina (strain VS20)</name>
    <dbReference type="NCBI Taxonomy" id="1156394"/>
    <lineage>
        <taxon>Eukaryota</taxon>
        <taxon>Sar</taxon>
        <taxon>Stramenopiles</taxon>
        <taxon>Oomycota</taxon>
        <taxon>Saprolegniomycetes</taxon>
        <taxon>Saprolegniales</taxon>
        <taxon>Saprolegniaceae</taxon>
        <taxon>Saprolegnia</taxon>
    </lineage>
</organism>
<keyword evidence="5 6" id="KW-0472">Membrane</keyword>
<gene>
    <name evidence="7" type="ORF">SDRG_03512</name>
</gene>
<feature type="transmembrane region" description="Helical" evidence="6">
    <location>
        <begin position="150"/>
        <end position="168"/>
    </location>
</feature>
<feature type="transmembrane region" description="Helical" evidence="6">
    <location>
        <begin position="236"/>
        <end position="258"/>
    </location>
</feature>
<dbReference type="GeneID" id="19944239"/>
<evidence type="ECO:0000256" key="5">
    <source>
        <dbReference type="ARBA" id="ARBA00023136"/>
    </source>
</evidence>
<keyword evidence="8" id="KW-1185">Reference proteome</keyword>
<dbReference type="EMBL" id="JH767139">
    <property type="protein sequence ID" value="EQC39307.1"/>
    <property type="molecule type" value="Genomic_DNA"/>
</dbReference>
<dbReference type="InterPro" id="IPR039309">
    <property type="entry name" value="BT1"/>
</dbReference>
<dbReference type="VEuPathDB" id="FungiDB:SDRG_03512"/>
<dbReference type="InParanoid" id="T0S9C9"/>
<accession>T0S9C9</accession>
<dbReference type="Proteomes" id="UP000030762">
    <property type="component" value="Unassembled WGS sequence"/>
</dbReference>
<comment type="subcellular location">
    <subcellularLocation>
        <location evidence="1">Membrane</location>
        <topology evidence="1">Multi-pass membrane protein</topology>
    </subcellularLocation>
</comment>
<evidence type="ECO:0000256" key="6">
    <source>
        <dbReference type="SAM" id="Phobius"/>
    </source>
</evidence>
<reference evidence="7 8" key="1">
    <citation type="submission" date="2012-04" db="EMBL/GenBank/DDBJ databases">
        <title>The Genome Sequence of Saprolegnia declina VS20.</title>
        <authorList>
            <consortium name="The Broad Institute Genome Sequencing Platform"/>
            <person name="Russ C."/>
            <person name="Nusbaum C."/>
            <person name="Tyler B."/>
            <person name="van West P."/>
            <person name="Dieguez-Uribeondo J."/>
            <person name="de Bruijn I."/>
            <person name="Tripathy S."/>
            <person name="Jiang R."/>
            <person name="Young S.K."/>
            <person name="Zeng Q."/>
            <person name="Gargeya S."/>
            <person name="Fitzgerald M."/>
            <person name="Haas B."/>
            <person name="Abouelleil A."/>
            <person name="Alvarado L."/>
            <person name="Arachchi H.M."/>
            <person name="Berlin A."/>
            <person name="Chapman S.B."/>
            <person name="Goldberg J."/>
            <person name="Griggs A."/>
            <person name="Gujja S."/>
            <person name="Hansen M."/>
            <person name="Howarth C."/>
            <person name="Imamovic A."/>
            <person name="Larimer J."/>
            <person name="McCowen C."/>
            <person name="Montmayeur A."/>
            <person name="Murphy C."/>
            <person name="Neiman D."/>
            <person name="Pearson M."/>
            <person name="Priest M."/>
            <person name="Roberts A."/>
            <person name="Saif S."/>
            <person name="Shea T."/>
            <person name="Sisk P."/>
            <person name="Sykes S."/>
            <person name="Wortman J."/>
            <person name="Nusbaum C."/>
            <person name="Birren B."/>
        </authorList>
    </citation>
    <scope>NUCLEOTIDE SEQUENCE [LARGE SCALE GENOMIC DNA]</scope>
    <source>
        <strain evidence="7 8">VS20</strain>
    </source>
</reference>
<dbReference type="RefSeq" id="XP_008607368.1">
    <property type="nucleotide sequence ID" value="XM_008609146.1"/>
</dbReference>
<evidence type="ECO:0000313" key="8">
    <source>
        <dbReference type="Proteomes" id="UP000030762"/>
    </source>
</evidence>
<proteinExistence type="predicted"/>
<feature type="transmembrane region" description="Helical" evidence="6">
    <location>
        <begin position="322"/>
        <end position="341"/>
    </location>
</feature>
<dbReference type="GO" id="GO:0016020">
    <property type="term" value="C:membrane"/>
    <property type="evidence" value="ECO:0007669"/>
    <property type="project" value="UniProtKB-SubCell"/>
</dbReference>
<feature type="transmembrane region" description="Helical" evidence="6">
    <location>
        <begin position="434"/>
        <end position="452"/>
    </location>
</feature>
<keyword evidence="4 6" id="KW-1133">Transmembrane helix</keyword>
<evidence type="ECO:0000313" key="7">
    <source>
        <dbReference type="EMBL" id="EQC39307.1"/>
    </source>
</evidence>
<feature type="transmembrane region" description="Helical" evidence="6">
    <location>
        <begin position="288"/>
        <end position="310"/>
    </location>
</feature>
<feature type="transmembrane region" description="Helical" evidence="6">
    <location>
        <begin position="83"/>
        <end position="106"/>
    </location>
</feature>
<keyword evidence="2" id="KW-0813">Transport</keyword>
<feature type="transmembrane region" description="Helical" evidence="6">
    <location>
        <begin position="46"/>
        <end position="71"/>
    </location>
</feature>
<dbReference type="OrthoDB" id="754047at2759"/>
<keyword evidence="3 6" id="KW-0812">Transmembrane</keyword>
<evidence type="ECO:0000256" key="1">
    <source>
        <dbReference type="ARBA" id="ARBA00004141"/>
    </source>
</evidence>
<dbReference type="OMA" id="FRLPGQH"/>
<feature type="transmembrane region" description="Helical" evidence="6">
    <location>
        <begin position="112"/>
        <end position="129"/>
    </location>
</feature>
<name>T0S9C9_SAPDV</name>
<protein>
    <submittedName>
        <fullName evidence="7">Uncharacterized protein</fullName>
    </submittedName>
</protein>